<evidence type="ECO:0000313" key="14">
    <source>
        <dbReference type="Proteomes" id="UP000091897"/>
    </source>
</evidence>
<dbReference type="HAMAP" id="MF_01629">
    <property type="entry name" value="PdxH"/>
    <property type="match status" value="1"/>
</dbReference>
<dbReference type="FunFam" id="2.30.110.10:FF:000020">
    <property type="entry name" value="PNPO isoform 11"/>
    <property type="match status" value="1"/>
</dbReference>
<dbReference type="EC" id="1.4.3.5" evidence="7"/>
<comment type="pathway">
    <text evidence="7">Cofactor metabolism; pyridoxal 5'-phosphate salvage; pyridoxal 5'-phosphate from pyridoxine 5'-phosphate: step 1/1.</text>
</comment>
<evidence type="ECO:0000313" key="12">
    <source>
        <dbReference type="EMBL" id="ANN65787.1"/>
    </source>
</evidence>
<evidence type="ECO:0000256" key="1">
    <source>
        <dbReference type="ARBA" id="ARBA00007301"/>
    </source>
</evidence>
<keyword evidence="5 7" id="KW-0560">Oxidoreductase</keyword>
<dbReference type="PROSITE" id="PS01064">
    <property type="entry name" value="PYRIDOX_OXIDASE"/>
    <property type="match status" value="1"/>
</dbReference>
<keyword evidence="4 7" id="KW-0288">FMN</keyword>
<feature type="domain" description="Pyridoxine 5'-phosphate oxidase dimerisation C-terminal" evidence="11">
    <location>
        <begin position="169"/>
        <end position="213"/>
    </location>
</feature>
<dbReference type="GO" id="GO:0008615">
    <property type="term" value="P:pyridoxine biosynthetic process"/>
    <property type="evidence" value="ECO:0007669"/>
    <property type="project" value="UniProtKB-UniRule"/>
</dbReference>
<comment type="cofactor">
    <cofactor evidence="7 9">
        <name>FMN</name>
        <dbReference type="ChEBI" id="CHEBI:58210"/>
    </cofactor>
    <text evidence="7 9">Binds 1 FMN per subunit.</text>
</comment>
<dbReference type="RefSeq" id="WP_066345215.1">
    <property type="nucleotide sequence ID" value="NZ_CBCSFJ010000008.1"/>
</dbReference>
<feature type="binding site" evidence="7 9">
    <location>
        <position position="182"/>
    </location>
    <ligand>
        <name>FMN</name>
        <dbReference type="ChEBI" id="CHEBI:58210"/>
    </ligand>
</feature>
<feature type="binding site" evidence="7 9">
    <location>
        <position position="192"/>
    </location>
    <ligand>
        <name>FMN</name>
        <dbReference type="ChEBI" id="CHEBI:58210"/>
    </ligand>
</feature>
<dbReference type="Pfam" id="PF10590">
    <property type="entry name" value="PNP_phzG_C"/>
    <property type="match status" value="1"/>
</dbReference>
<dbReference type="UniPathway" id="UPA01068">
    <property type="reaction ID" value="UER00304"/>
</dbReference>
<dbReference type="AlphaFoldDB" id="A0A193FDC6"/>
<feature type="binding site" evidence="7 9">
    <location>
        <begin position="75"/>
        <end position="76"/>
    </location>
    <ligand>
        <name>FMN</name>
        <dbReference type="ChEBI" id="CHEBI:58210"/>
    </ligand>
</feature>
<comment type="function">
    <text evidence="7">Catalyzes the oxidation of either pyridoxine 5'-phosphate (PNP) or pyridoxamine 5'-phosphate (PMP) into pyridoxal 5'-phosphate (PLP).</text>
</comment>
<feature type="binding site" evidence="7 8">
    <location>
        <position position="126"/>
    </location>
    <ligand>
        <name>substrate</name>
    </ligand>
</feature>
<name>A0A193FDC6_9BORD</name>
<evidence type="ECO:0000256" key="6">
    <source>
        <dbReference type="ARBA" id="ARBA00023096"/>
    </source>
</evidence>
<evidence type="ECO:0000313" key="13">
    <source>
        <dbReference type="EMBL" id="ANN70817.1"/>
    </source>
</evidence>
<comment type="similarity">
    <text evidence="1 7">Belongs to the pyridoxamine 5'-phosphate oxidase family.</text>
</comment>
<dbReference type="InterPro" id="IPR019576">
    <property type="entry name" value="Pyridoxamine_oxidase_dimer_C"/>
</dbReference>
<comment type="catalytic activity">
    <reaction evidence="7">
        <text>pyridoxamine 5'-phosphate + O2 + H2O = pyridoxal 5'-phosphate + H2O2 + NH4(+)</text>
        <dbReference type="Rhea" id="RHEA:15817"/>
        <dbReference type="ChEBI" id="CHEBI:15377"/>
        <dbReference type="ChEBI" id="CHEBI:15379"/>
        <dbReference type="ChEBI" id="CHEBI:16240"/>
        <dbReference type="ChEBI" id="CHEBI:28938"/>
        <dbReference type="ChEBI" id="CHEBI:58451"/>
        <dbReference type="ChEBI" id="CHEBI:597326"/>
        <dbReference type="EC" id="1.4.3.5"/>
    </reaction>
</comment>
<protein>
    <recommendedName>
        <fullName evidence="7">Pyridoxine/pyridoxamine 5'-phosphate oxidase</fullName>
        <ecNumber evidence="7">1.4.3.5</ecNumber>
    </recommendedName>
    <alternativeName>
        <fullName evidence="7">PNP/PMP oxidase</fullName>
        <shortName evidence="7">PNPOx</shortName>
    </alternativeName>
    <alternativeName>
        <fullName evidence="7">Pyridoxal 5'-phosphate synthase</fullName>
    </alternativeName>
</protein>
<keyword evidence="14" id="KW-1185">Reference proteome</keyword>
<dbReference type="InterPro" id="IPR019740">
    <property type="entry name" value="Pyridox_Oxase_CS"/>
</dbReference>
<feature type="binding site" evidence="7 9">
    <location>
        <position position="104"/>
    </location>
    <ligand>
        <name>FMN</name>
        <dbReference type="ChEBI" id="CHEBI:58210"/>
    </ligand>
</feature>
<dbReference type="PANTHER" id="PTHR10851">
    <property type="entry name" value="PYRIDOXINE-5-PHOSPHATE OXIDASE"/>
    <property type="match status" value="1"/>
</dbReference>
<dbReference type="GO" id="GO:0004733">
    <property type="term" value="F:pyridoxamine phosphate oxidase activity"/>
    <property type="evidence" value="ECO:0007669"/>
    <property type="project" value="UniProtKB-UniRule"/>
</dbReference>
<comment type="pathway">
    <text evidence="7">Cofactor metabolism; pyridoxal 5'-phosphate salvage; pyridoxal 5'-phosphate from pyridoxamine 5'-phosphate: step 1/1.</text>
</comment>
<dbReference type="Proteomes" id="UP000091897">
    <property type="component" value="Chromosome"/>
</dbReference>
<feature type="binding site" evidence="7 8">
    <location>
        <position position="122"/>
    </location>
    <ligand>
        <name>substrate</name>
    </ligand>
</feature>
<feature type="binding site" evidence="7 8">
    <location>
        <position position="130"/>
    </location>
    <ligand>
        <name>substrate</name>
    </ligand>
</feature>
<evidence type="ECO:0000256" key="5">
    <source>
        <dbReference type="ARBA" id="ARBA00023002"/>
    </source>
</evidence>
<organism evidence="13 15">
    <name type="scientific">Bordetella bronchialis</name>
    <dbReference type="NCBI Taxonomy" id="463025"/>
    <lineage>
        <taxon>Bacteria</taxon>
        <taxon>Pseudomonadati</taxon>
        <taxon>Pseudomonadota</taxon>
        <taxon>Betaproteobacteria</taxon>
        <taxon>Burkholderiales</taxon>
        <taxon>Alcaligenaceae</taxon>
        <taxon>Bordetella</taxon>
    </lineage>
</organism>
<comment type="subunit">
    <text evidence="2 7">Homodimer.</text>
</comment>
<dbReference type="Proteomes" id="UP000092213">
    <property type="component" value="Chromosome"/>
</dbReference>
<evidence type="ECO:0000256" key="7">
    <source>
        <dbReference type="HAMAP-Rule" id="MF_01629"/>
    </source>
</evidence>
<evidence type="ECO:0000256" key="3">
    <source>
        <dbReference type="ARBA" id="ARBA00022630"/>
    </source>
</evidence>
<evidence type="ECO:0000313" key="15">
    <source>
        <dbReference type="Proteomes" id="UP000092213"/>
    </source>
</evidence>
<feature type="binding site" evidence="8">
    <location>
        <begin position="7"/>
        <end position="10"/>
    </location>
    <ligand>
        <name>substrate</name>
    </ligand>
</feature>
<keyword evidence="6 7" id="KW-0664">Pyridoxine biosynthesis</keyword>
<dbReference type="NCBIfam" id="TIGR00558">
    <property type="entry name" value="pdxH"/>
    <property type="match status" value="1"/>
</dbReference>
<dbReference type="Pfam" id="PF01243">
    <property type="entry name" value="PNPOx_N"/>
    <property type="match status" value="1"/>
</dbReference>
<dbReference type="InterPro" id="IPR011576">
    <property type="entry name" value="Pyridox_Oxase_N"/>
</dbReference>
<reference evidence="14 15" key="1">
    <citation type="submission" date="2016-06" db="EMBL/GenBank/DDBJ databases">
        <title>Complete genome sequences of Bordetella bronchialis and Bordetella flabilis.</title>
        <authorList>
            <person name="LiPuma J.J."/>
            <person name="Spilker T."/>
        </authorList>
    </citation>
    <scope>NUCLEOTIDE SEQUENCE [LARGE SCALE GENOMIC DNA]</scope>
    <source>
        <strain evidence="13 15">AU17976</strain>
        <strain evidence="12 14">AU3182</strain>
    </source>
</reference>
<evidence type="ECO:0000256" key="2">
    <source>
        <dbReference type="ARBA" id="ARBA00011738"/>
    </source>
</evidence>
<feature type="binding site" evidence="7 9">
    <location>
        <position position="82"/>
    </location>
    <ligand>
        <name>FMN</name>
        <dbReference type="ChEBI" id="CHEBI:58210"/>
    </ligand>
</feature>
<comment type="catalytic activity">
    <reaction evidence="7">
        <text>pyridoxine 5'-phosphate + O2 = pyridoxal 5'-phosphate + H2O2</text>
        <dbReference type="Rhea" id="RHEA:15149"/>
        <dbReference type="ChEBI" id="CHEBI:15379"/>
        <dbReference type="ChEBI" id="CHEBI:16240"/>
        <dbReference type="ChEBI" id="CHEBI:58589"/>
        <dbReference type="ChEBI" id="CHEBI:597326"/>
        <dbReference type="EC" id="1.4.3.5"/>
    </reaction>
</comment>
<feature type="binding site" evidence="7 9">
    <location>
        <position position="81"/>
    </location>
    <ligand>
        <name>FMN</name>
        <dbReference type="ChEBI" id="CHEBI:58210"/>
    </ligand>
</feature>
<feature type="binding site" evidence="7 9">
    <location>
        <begin position="139"/>
        <end position="140"/>
    </location>
    <ligand>
        <name>FMN</name>
        <dbReference type="ChEBI" id="CHEBI:58210"/>
    </ligand>
</feature>
<dbReference type="GO" id="GO:0010181">
    <property type="term" value="F:FMN binding"/>
    <property type="evidence" value="ECO:0007669"/>
    <property type="project" value="UniProtKB-UniRule"/>
</dbReference>
<dbReference type="Gene3D" id="2.30.110.10">
    <property type="entry name" value="Electron Transport, Fmn-binding Protein, Chain A"/>
    <property type="match status" value="1"/>
</dbReference>
<evidence type="ECO:0000256" key="8">
    <source>
        <dbReference type="PIRSR" id="PIRSR000190-1"/>
    </source>
</evidence>
<dbReference type="KEGG" id="bbro:BAU06_05290"/>
<dbReference type="STRING" id="463025.BAU08_05260"/>
<dbReference type="SUPFAM" id="SSF50475">
    <property type="entry name" value="FMN-binding split barrel"/>
    <property type="match status" value="1"/>
</dbReference>
<sequence>MSLADLRQSYEKKVLLEADALASPFDQFNAWFDEALAAQVPEPNAMTLATVDERGRPSARIVLVKGADPRGFVFYTNYESRKGQELAANPRAALLFFWQPLERQVRIEGTIEKTSPEESDAYFHSRPLGSRLGALASRQSEPVSRETLEASLRDCEQRYGDAPPRPDHWGGYRLVPDRFEFWQGRPSRLHDRLVYEPEGSGDGHAWRIVRLSP</sequence>
<evidence type="ECO:0000259" key="10">
    <source>
        <dbReference type="Pfam" id="PF01243"/>
    </source>
</evidence>
<dbReference type="EMBL" id="CP016171">
    <property type="protein sequence ID" value="ANN70817.1"/>
    <property type="molecule type" value="Genomic_DNA"/>
</dbReference>
<evidence type="ECO:0000259" key="11">
    <source>
        <dbReference type="Pfam" id="PF10590"/>
    </source>
</evidence>
<gene>
    <name evidence="7" type="primary">pdxH</name>
    <name evidence="12" type="ORF">BAU06_05290</name>
    <name evidence="13" type="ORF">BAU08_05260</name>
</gene>
<dbReference type="PANTHER" id="PTHR10851:SF0">
    <property type="entry name" value="PYRIDOXINE-5'-PHOSPHATE OXIDASE"/>
    <property type="match status" value="1"/>
</dbReference>
<proteinExistence type="inferred from homology"/>
<dbReference type="PIRSF" id="PIRSF000190">
    <property type="entry name" value="Pyd_amn-ph_oxd"/>
    <property type="match status" value="1"/>
</dbReference>
<feature type="binding site" evidence="7 8">
    <location>
        <begin position="188"/>
        <end position="190"/>
    </location>
    <ligand>
        <name>substrate</name>
    </ligand>
</feature>
<keyword evidence="3 7" id="KW-0285">Flavoprotein</keyword>
<accession>A0A193FDC6</accession>
<dbReference type="EMBL" id="CP016170">
    <property type="protein sequence ID" value="ANN65787.1"/>
    <property type="molecule type" value="Genomic_DNA"/>
</dbReference>
<dbReference type="NCBIfam" id="NF004231">
    <property type="entry name" value="PRK05679.1"/>
    <property type="match status" value="1"/>
</dbReference>
<dbReference type="InterPro" id="IPR012349">
    <property type="entry name" value="Split_barrel_FMN-bd"/>
</dbReference>
<evidence type="ECO:0000256" key="4">
    <source>
        <dbReference type="ARBA" id="ARBA00022643"/>
    </source>
</evidence>
<feature type="binding site" evidence="7 8">
    <location>
        <position position="65"/>
    </location>
    <ligand>
        <name>substrate</name>
    </ligand>
</feature>
<dbReference type="OrthoDB" id="9780392at2"/>
<evidence type="ECO:0000256" key="9">
    <source>
        <dbReference type="PIRSR" id="PIRSR000190-2"/>
    </source>
</evidence>
<dbReference type="InterPro" id="IPR000659">
    <property type="entry name" value="Pyridox_Oxase"/>
</dbReference>
<feature type="binding site" evidence="7 9">
    <location>
        <begin position="60"/>
        <end position="65"/>
    </location>
    <ligand>
        <name>FMN</name>
        <dbReference type="ChEBI" id="CHEBI:58210"/>
    </ligand>
</feature>
<feature type="domain" description="Pyridoxamine 5'-phosphate oxidase N-terminal" evidence="10">
    <location>
        <begin position="32"/>
        <end position="148"/>
    </location>
</feature>